<name>A0A1H6NCC2_9GAMM</name>
<dbReference type="Pfam" id="PF25183">
    <property type="entry name" value="OMP_b-brl_4"/>
    <property type="match status" value="2"/>
</dbReference>
<dbReference type="InterPro" id="IPR057601">
    <property type="entry name" value="Oar-like_b-barrel"/>
</dbReference>
<evidence type="ECO:0000256" key="3">
    <source>
        <dbReference type="ARBA" id="ARBA00023237"/>
    </source>
</evidence>
<dbReference type="AlphaFoldDB" id="A0A1H6NCC2"/>
<evidence type="ECO:0000256" key="4">
    <source>
        <dbReference type="SAM" id="SignalP"/>
    </source>
</evidence>
<dbReference type="Pfam" id="PF13620">
    <property type="entry name" value="CarboxypepD_reg"/>
    <property type="match status" value="1"/>
</dbReference>
<feature type="chain" id="PRO_5011502522" evidence="4">
    <location>
        <begin position="23"/>
        <end position="1031"/>
    </location>
</feature>
<sequence length="1031" mass="113611">MKIKNIAIAVALSMGMANVAFADTSSAIRGVINSPQGSPAAGTKITILHVPSGTSRQAVVNDSGVFNASGLRVGGPYRIIVDSDVYADTVINDVYLTLGETFQLQRQLEASNVERIQVAGTAISSLTGDTGPAARFDSYALEVAPSVNRDIKDVIRTDPRIYINETNASSIQCAGGSPRSNSLTVDGVRMNDNFGLNSSGYPTERIPFSFDAIDQVAVELAPFDVKYGGFTACNINAVTKSGSNKVSGSVFVDYTNDSMKGDKLEGDKQNLGSYNEKRYGVNVGFPIVQDKLFAFFAYEKLEGSEIFDYAPLANGRVTQAQIDEIISISKDIYNYDPGSAVPSMPVKDEKILLKVDWNINDLHRLNFLYNYNDGYAIAQSDAGSDRLSLSNHFYERGAELNAYVTSLYSDWTPDFSTEVRLGYSELRNRQLSIDAASGFGEVQILGVNGTTIYLGPDDSRQSNVLNYDNLSFKLAGTYYLDDHELYFGYEYENLDVFNLFVQNSVGQYRFANIDAFRNGLARAYYGNASSHNPNDAAGEFKYNIHTVYAQDKYRLPNADVTITAGLRYDWYTSDSVPTYNANFENRYGYSNQQNLDGKSLLQPRLGINWVATEQLEIRGGAGLYSGGNPNVWISNSYSNDGIRNIQVNRTNMQLLGPNAVALIGEGRPGYDIPQALYDAVGSGTADSSTNVTDPDFKIPSEWKYALGGTYSFDSGYVVSADLLHSRKKNSAIIKDLSLDQTGTAPDGRPVYTSRRGSNNDFLLTNRKDNDARSTVFSLSGTKSFDNGVDVALAYAYTDAKDVHPMNSSVAFSNYHFVSASDTENLALATSDYEIPHRFTLNLTYAHEFFAGYETRFSLFGQVVKSNSYGYTFDRSSSGLGFNDASRQLLYVPTLNDSRVVFATKPDGQGTYEADFNAWVSEQGLEGYRGSIMPRNALSGSWWNKFDIRVEQQFPGFTPEHKGSVYFVMENVGNFLNDDWGIVKEGSSQTSAVTTSVNANGQYVYTFNQPTAENRRIEPSLWEVRVGLSYKF</sequence>
<dbReference type="Gene3D" id="2.40.170.20">
    <property type="entry name" value="TonB-dependent receptor, beta-barrel domain"/>
    <property type="match status" value="1"/>
</dbReference>
<evidence type="ECO:0000259" key="5">
    <source>
        <dbReference type="Pfam" id="PF25183"/>
    </source>
</evidence>
<keyword evidence="7" id="KW-1185">Reference proteome</keyword>
<dbReference type="InterPro" id="IPR013784">
    <property type="entry name" value="Carb-bd-like_fold"/>
</dbReference>
<dbReference type="InterPro" id="IPR036942">
    <property type="entry name" value="Beta-barrel_TonB_sf"/>
</dbReference>
<keyword evidence="6" id="KW-0675">Receptor</keyword>
<dbReference type="OrthoDB" id="9768147at2"/>
<reference evidence="7" key="1">
    <citation type="submission" date="2016-10" db="EMBL/GenBank/DDBJ databases">
        <authorList>
            <person name="Varghese N."/>
            <person name="Submissions S."/>
        </authorList>
    </citation>
    <scope>NUCLEOTIDE SEQUENCE [LARGE SCALE GENOMIC DNA]</scope>
    <source>
        <strain evidence="7">DSM 17616</strain>
    </source>
</reference>
<dbReference type="Gene3D" id="2.170.130.10">
    <property type="entry name" value="TonB-dependent receptor, plug domain"/>
    <property type="match status" value="1"/>
</dbReference>
<keyword evidence="3" id="KW-0998">Cell outer membrane</keyword>
<feature type="domain" description="TonB-dependent transporter Oar-like beta-barrel" evidence="5">
    <location>
        <begin position="341"/>
        <end position="954"/>
    </location>
</feature>
<dbReference type="GO" id="GO:0009279">
    <property type="term" value="C:cell outer membrane"/>
    <property type="evidence" value="ECO:0007669"/>
    <property type="project" value="UniProtKB-SubCell"/>
</dbReference>
<keyword evidence="2" id="KW-0472">Membrane</keyword>
<protein>
    <submittedName>
        <fullName evidence="6">Outer membrane receptor for ferrienterochelin and colicins</fullName>
    </submittedName>
</protein>
<dbReference type="RefSeq" id="WP_092796196.1">
    <property type="nucleotide sequence ID" value="NZ_FNXF01000018.1"/>
</dbReference>
<keyword evidence="4" id="KW-0732">Signal</keyword>
<dbReference type="STRING" id="173990.SAMN05660691_03557"/>
<dbReference type="InterPro" id="IPR037066">
    <property type="entry name" value="Plug_dom_sf"/>
</dbReference>
<evidence type="ECO:0000313" key="7">
    <source>
        <dbReference type="Proteomes" id="UP000199371"/>
    </source>
</evidence>
<feature type="signal peptide" evidence="4">
    <location>
        <begin position="1"/>
        <end position="22"/>
    </location>
</feature>
<dbReference type="EMBL" id="FNXF01000018">
    <property type="protein sequence ID" value="SEI09370.1"/>
    <property type="molecule type" value="Genomic_DNA"/>
</dbReference>
<organism evidence="6 7">
    <name type="scientific">Rheinheimera pacifica</name>
    <dbReference type="NCBI Taxonomy" id="173990"/>
    <lineage>
        <taxon>Bacteria</taxon>
        <taxon>Pseudomonadati</taxon>
        <taxon>Pseudomonadota</taxon>
        <taxon>Gammaproteobacteria</taxon>
        <taxon>Chromatiales</taxon>
        <taxon>Chromatiaceae</taxon>
        <taxon>Rheinheimera</taxon>
    </lineage>
</organism>
<accession>A0A1H6NCC2</accession>
<comment type="subcellular location">
    <subcellularLocation>
        <location evidence="1">Cell outer membrane</location>
    </subcellularLocation>
</comment>
<feature type="domain" description="TonB-dependent transporter Oar-like beta-barrel" evidence="5">
    <location>
        <begin position="238"/>
        <end position="303"/>
    </location>
</feature>
<evidence type="ECO:0000313" key="6">
    <source>
        <dbReference type="EMBL" id="SEI09370.1"/>
    </source>
</evidence>
<evidence type="ECO:0000256" key="1">
    <source>
        <dbReference type="ARBA" id="ARBA00004442"/>
    </source>
</evidence>
<proteinExistence type="predicted"/>
<gene>
    <name evidence="6" type="ORF">SAMN05660691_03557</name>
</gene>
<dbReference type="GO" id="GO:0030246">
    <property type="term" value="F:carbohydrate binding"/>
    <property type="evidence" value="ECO:0007669"/>
    <property type="project" value="InterPro"/>
</dbReference>
<dbReference type="Proteomes" id="UP000199371">
    <property type="component" value="Unassembled WGS sequence"/>
</dbReference>
<evidence type="ECO:0000256" key="2">
    <source>
        <dbReference type="ARBA" id="ARBA00023136"/>
    </source>
</evidence>
<dbReference type="SUPFAM" id="SSF49452">
    <property type="entry name" value="Starch-binding domain-like"/>
    <property type="match status" value="1"/>
</dbReference>
<dbReference type="SUPFAM" id="SSF56935">
    <property type="entry name" value="Porins"/>
    <property type="match status" value="1"/>
</dbReference>